<evidence type="ECO:0000313" key="1">
    <source>
        <dbReference type="EMBL" id="JAH72755.1"/>
    </source>
</evidence>
<reference evidence="1" key="2">
    <citation type="journal article" date="2015" name="Fish Shellfish Immunol.">
        <title>Early steps in the European eel (Anguilla anguilla)-Vibrio vulnificus interaction in the gills: Role of the RtxA13 toxin.</title>
        <authorList>
            <person name="Callol A."/>
            <person name="Pajuelo D."/>
            <person name="Ebbesson L."/>
            <person name="Teles M."/>
            <person name="MacKenzie S."/>
            <person name="Amaro C."/>
        </authorList>
    </citation>
    <scope>NUCLEOTIDE SEQUENCE</scope>
</reference>
<name>A0A0E9V5P1_ANGAN</name>
<reference evidence="1" key="1">
    <citation type="submission" date="2014-11" db="EMBL/GenBank/DDBJ databases">
        <authorList>
            <person name="Amaro Gonzalez C."/>
        </authorList>
    </citation>
    <scope>NUCLEOTIDE SEQUENCE</scope>
</reference>
<organism evidence="1">
    <name type="scientific">Anguilla anguilla</name>
    <name type="common">European freshwater eel</name>
    <name type="synonym">Muraena anguilla</name>
    <dbReference type="NCBI Taxonomy" id="7936"/>
    <lineage>
        <taxon>Eukaryota</taxon>
        <taxon>Metazoa</taxon>
        <taxon>Chordata</taxon>
        <taxon>Craniata</taxon>
        <taxon>Vertebrata</taxon>
        <taxon>Euteleostomi</taxon>
        <taxon>Actinopterygii</taxon>
        <taxon>Neopterygii</taxon>
        <taxon>Teleostei</taxon>
        <taxon>Anguilliformes</taxon>
        <taxon>Anguillidae</taxon>
        <taxon>Anguilla</taxon>
    </lineage>
</organism>
<proteinExistence type="predicted"/>
<accession>A0A0E9V5P1</accession>
<dbReference type="AlphaFoldDB" id="A0A0E9V5P1"/>
<sequence length="82" mass="9590">MLRKTWKSSWKDCVACSRLTSLPRRRKWQKFCSILIQITEITGPINEQLKDYEHLSALFVDENRAELIERVGTPMSIADSYS</sequence>
<dbReference type="EMBL" id="GBXM01035822">
    <property type="protein sequence ID" value="JAH72755.1"/>
    <property type="molecule type" value="Transcribed_RNA"/>
</dbReference>
<protein>
    <submittedName>
        <fullName evidence="1">Uncharacterized protein</fullName>
    </submittedName>
</protein>